<dbReference type="Pfam" id="PF23562">
    <property type="entry name" value="AMP-binding_C_3"/>
    <property type="match status" value="1"/>
</dbReference>
<dbReference type="SUPFAM" id="SSF56801">
    <property type="entry name" value="Acetyl-CoA synthetase-like"/>
    <property type="match status" value="1"/>
</dbReference>
<reference evidence="4" key="1">
    <citation type="journal article" date="2021" name="Genome Biol. Evol.">
        <title>The assembled and annotated genome of the fairy-ring fungus Marasmius oreades.</title>
        <authorList>
            <person name="Hiltunen M."/>
            <person name="Ament-Velasquez S.L."/>
            <person name="Johannesson H."/>
        </authorList>
    </citation>
    <scope>NUCLEOTIDE SEQUENCE</scope>
    <source>
        <strain evidence="4">03SP1</strain>
    </source>
</reference>
<evidence type="ECO:0000259" key="3">
    <source>
        <dbReference type="Pfam" id="PF00501"/>
    </source>
</evidence>
<dbReference type="Gene3D" id="3.40.50.12780">
    <property type="entry name" value="N-terminal domain of ligase-like"/>
    <property type="match status" value="1"/>
</dbReference>
<accession>A0A9P7RR97</accession>
<dbReference type="GeneID" id="66082831"/>
<dbReference type="PANTHER" id="PTHR43439">
    <property type="entry name" value="PHENYLACETATE-COENZYME A LIGASE"/>
    <property type="match status" value="1"/>
</dbReference>
<evidence type="ECO:0000256" key="2">
    <source>
        <dbReference type="ARBA" id="ARBA00022553"/>
    </source>
</evidence>
<dbReference type="Proteomes" id="UP001049176">
    <property type="component" value="Chromosome 9"/>
</dbReference>
<feature type="domain" description="AMP-dependent synthetase/ligase" evidence="3">
    <location>
        <begin position="75"/>
        <end position="411"/>
    </location>
</feature>
<dbReference type="InterPro" id="IPR000873">
    <property type="entry name" value="AMP-dep_synth/lig_dom"/>
</dbReference>
<keyword evidence="1" id="KW-0596">Phosphopantetheine</keyword>
<dbReference type="InterPro" id="IPR051414">
    <property type="entry name" value="Adenylate-forming_Reductase"/>
</dbReference>
<gene>
    <name evidence="4" type="ORF">E1B28_013756</name>
</gene>
<protein>
    <recommendedName>
        <fullName evidence="3">AMP-dependent synthetase/ligase domain-containing protein</fullName>
    </recommendedName>
</protein>
<dbReference type="Pfam" id="PF00501">
    <property type="entry name" value="AMP-binding"/>
    <property type="match status" value="1"/>
</dbReference>
<evidence type="ECO:0000313" key="5">
    <source>
        <dbReference type="Proteomes" id="UP001049176"/>
    </source>
</evidence>
<name>A0A9P7RR97_9AGAR</name>
<comment type="caution">
    <text evidence="4">The sequence shown here is derived from an EMBL/GenBank/DDBJ whole genome shotgun (WGS) entry which is preliminary data.</text>
</comment>
<sequence length="635" mass="70280">MDCNSWITTIASNYIQLYIPPKNSQLHPSNQMVTDVTSFIQQSTSASMPEVLETPAAPEFISPPMNGSLSIPELFDWHKENNPNHPLFAYSENYEDDVYRVSYSQFYDAYHRAGAIAAGLFGLDVSNAHEKRPVVAIFSTADTITTFTNIIGLSRLGAIPFPLSPRFSPRVLAHLLKSAKVSHIYVNGNPHLRSVAEEAVVLTSGDEGEKLKLDVKIHDLPEFNVLYGNSTWFPRLPKRTVDHSSHAIYIHSSSSTSDFPKVIPWTVRQQVEHSIIPTPLNDQRQHNLTGAVISCHAVELFHTIGLLFLYWTPVVGLVWGTFKPSSPAVVPTAELCFQGLKATKSEWALTHTKFIEAWAQDEEKIVHLMGLKGVFSGGKVLKQSAGDTLCARGVKLGNVYGSTEGGLISALPSEHLGAEWDYFQRNPQCKLDFIDLGDGTFHCVVIPSEGQSCPITNTMFGGKEAYATGDLLIPHPTRRDYYKVLGRVDDQIMLSSGEVIHPVRPENIICSNPHVRTAQLFGYARPHLGVLVELEEAPTVMNDSTIEAARDLIWPSVQLMNSRSPAFSQISRQMIVVISANKPMIYTPKGGPKRAHNLRLYRDEIDRSYEGCGDAYLKAHSAHIVIVSKTVTAQG</sequence>
<proteinExistence type="predicted"/>
<dbReference type="AlphaFoldDB" id="A0A9P7RR97"/>
<dbReference type="InterPro" id="IPR042099">
    <property type="entry name" value="ANL_N_sf"/>
</dbReference>
<dbReference type="PANTHER" id="PTHR43439:SF2">
    <property type="entry name" value="ENZYME, PUTATIVE (JCVI)-RELATED"/>
    <property type="match status" value="1"/>
</dbReference>
<evidence type="ECO:0000313" key="4">
    <source>
        <dbReference type="EMBL" id="KAG7087816.1"/>
    </source>
</evidence>
<keyword evidence="5" id="KW-1185">Reference proteome</keyword>
<dbReference type="OrthoDB" id="429813at2759"/>
<dbReference type="RefSeq" id="XP_043004287.1">
    <property type="nucleotide sequence ID" value="XM_043158932.1"/>
</dbReference>
<dbReference type="KEGG" id="more:E1B28_013756"/>
<organism evidence="4 5">
    <name type="scientific">Marasmius oreades</name>
    <name type="common">fairy-ring Marasmius</name>
    <dbReference type="NCBI Taxonomy" id="181124"/>
    <lineage>
        <taxon>Eukaryota</taxon>
        <taxon>Fungi</taxon>
        <taxon>Dikarya</taxon>
        <taxon>Basidiomycota</taxon>
        <taxon>Agaricomycotina</taxon>
        <taxon>Agaricomycetes</taxon>
        <taxon>Agaricomycetidae</taxon>
        <taxon>Agaricales</taxon>
        <taxon>Marasmiineae</taxon>
        <taxon>Marasmiaceae</taxon>
        <taxon>Marasmius</taxon>
    </lineage>
</organism>
<evidence type="ECO:0000256" key="1">
    <source>
        <dbReference type="ARBA" id="ARBA00022450"/>
    </source>
</evidence>
<dbReference type="EMBL" id="CM032189">
    <property type="protein sequence ID" value="KAG7087816.1"/>
    <property type="molecule type" value="Genomic_DNA"/>
</dbReference>
<keyword evidence="2" id="KW-0597">Phosphoprotein</keyword>